<dbReference type="KEGG" id="ahg:AHOG_17410"/>
<keyword evidence="2" id="KW-1185">Reference proteome</keyword>
<dbReference type="AlphaFoldDB" id="A0A221W6V0"/>
<organism evidence="1 2">
    <name type="scientific">Actinoalloteichus hoggarensis</name>
    <dbReference type="NCBI Taxonomy" id="1470176"/>
    <lineage>
        <taxon>Bacteria</taxon>
        <taxon>Bacillati</taxon>
        <taxon>Actinomycetota</taxon>
        <taxon>Actinomycetes</taxon>
        <taxon>Pseudonocardiales</taxon>
        <taxon>Pseudonocardiaceae</taxon>
        <taxon>Actinoalloteichus</taxon>
    </lineage>
</organism>
<name>A0A221W6V0_9PSEU</name>
<dbReference type="EMBL" id="CP022521">
    <property type="protein sequence ID" value="ASO21107.1"/>
    <property type="molecule type" value="Genomic_DNA"/>
</dbReference>
<sequence>MSARQRSRSMVIVGGLVAGLTLFSGAAAVAAPAEGTRTVAEAPRAAEQRPTYMGEYGSKSACAREGEFGQLIGAWGAFECAGSGSSWHLWVY</sequence>
<proteinExistence type="predicted"/>
<accession>A0A221W6V0</accession>
<reference evidence="1 2" key="1">
    <citation type="submission" date="2017-07" db="EMBL/GenBank/DDBJ databases">
        <title>Complete genome sequence of Actinoalloteichus hoggarensis DSM 45943, type strain of Actinoalloteichus hoggarensis.</title>
        <authorList>
            <person name="Ruckert C."/>
            <person name="Nouioui I."/>
            <person name="Willmese J."/>
            <person name="van Wezel G."/>
            <person name="Klenk H.-P."/>
            <person name="Kalinowski J."/>
            <person name="Zotchev S.B."/>
        </authorList>
    </citation>
    <scope>NUCLEOTIDE SEQUENCE [LARGE SCALE GENOMIC DNA]</scope>
    <source>
        <strain evidence="1 2">DSM 45943</strain>
    </source>
</reference>
<evidence type="ECO:0000313" key="2">
    <source>
        <dbReference type="Proteomes" id="UP000204221"/>
    </source>
</evidence>
<dbReference type="RefSeq" id="WP_157736886.1">
    <property type="nucleotide sequence ID" value="NZ_CP022521.1"/>
</dbReference>
<protein>
    <submittedName>
        <fullName evidence="1">Uncharacterized protein</fullName>
    </submittedName>
</protein>
<dbReference type="Proteomes" id="UP000204221">
    <property type="component" value="Chromosome"/>
</dbReference>
<gene>
    <name evidence="1" type="ORF">AHOG_17410</name>
</gene>
<evidence type="ECO:0000313" key="1">
    <source>
        <dbReference type="EMBL" id="ASO21107.1"/>
    </source>
</evidence>